<evidence type="ECO:0000256" key="1">
    <source>
        <dbReference type="ARBA" id="ARBA00022741"/>
    </source>
</evidence>
<dbReference type="InterPro" id="IPR027417">
    <property type="entry name" value="P-loop_NTPase"/>
</dbReference>
<dbReference type="Gene3D" id="3.40.50.300">
    <property type="entry name" value="P-loop containing nucleotide triphosphate hydrolases"/>
    <property type="match status" value="1"/>
</dbReference>
<protein>
    <submittedName>
        <fullName evidence="4">ABC transporter ATP-binding protein</fullName>
    </submittedName>
</protein>
<comment type="caution">
    <text evidence="4">The sequence shown here is derived from an EMBL/GenBank/DDBJ whole genome shotgun (WGS) entry which is preliminary data.</text>
</comment>
<dbReference type="EMBL" id="BAAAPH010000015">
    <property type="protein sequence ID" value="GAA1585279.1"/>
    <property type="molecule type" value="Genomic_DNA"/>
</dbReference>
<evidence type="ECO:0000256" key="2">
    <source>
        <dbReference type="ARBA" id="ARBA00022840"/>
    </source>
</evidence>
<evidence type="ECO:0000259" key="3">
    <source>
        <dbReference type="PROSITE" id="PS50893"/>
    </source>
</evidence>
<reference evidence="5" key="1">
    <citation type="journal article" date="2019" name="Int. J. Syst. Evol. Microbiol.">
        <title>The Global Catalogue of Microorganisms (GCM) 10K type strain sequencing project: providing services to taxonomists for standard genome sequencing and annotation.</title>
        <authorList>
            <consortium name="The Broad Institute Genomics Platform"/>
            <consortium name="The Broad Institute Genome Sequencing Center for Infectious Disease"/>
            <person name="Wu L."/>
            <person name="Ma J."/>
        </authorList>
    </citation>
    <scope>NUCLEOTIDE SEQUENCE [LARGE SCALE GENOMIC DNA]</scope>
    <source>
        <strain evidence="5">JCM 15572</strain>
    </source>
</reference>
<accession>A0ABP4PMC8</accession>
<dbReference type="GO" id="GO:0005524">
    <property type="term" value="F:ATP binding"/>
    <property type="evidence" value="ECO:0007669"/>
    <property type="project" value="UniProtKB-KW"/>
</dbReference>
<dbReference type="InterPro" id="IPR003439">
    <property type="entry name" value="ABC_transporter-like_ATP-bd"/>
</dbReference>
<dbReference type="InterPro" id="IPR003593">
    <property type="entry name" value="AAA+_ATPase"/>
</dbReference>
<dbReference type="RefSeq" id="WP_344236281.1">
    <property type="nucleotide sequence ID" value="NZ_BAAAPH010000015.1"/>
</dbReference>
<dbReference type="PROSITE" id="PS00211">
    <property type="entry name" value="ABC_TRANSPORTER_1"/>
    <property type="match status" value="1"/>
</dbReference>
<dbReference type="PROSITE" id="PS50893">
    <property type="entry name" value="ABC_TRANSPORTER_2"/>
    <property type="match status" value="1"/>
</dbReference>
<dbReference type="Pfam" id="PF00005">
    <property type="entry name" value="ABC_tran"/>
    <property type="match status" value="1"/>
</dbReference>
<evidence type="ECO:0000313" key="4">
    <source>
        <dbReference type="EMBL" id="GAA1585279.1"/>
    </source>
</evidence>
<name>A0ABP4PMC8_9ACTN</name>
<dbReference type="CDD" id="cd03214">
    <property type="entry name" value="ABC_Iron-Siderophores_B12_Hemin"/>
    <property type="match status" value="1"/>
</dbReference>
<dbReference type="SUPFAM" id="SSF52540">
    <property type="entry name" value="P-loop containing nucleoside triphosphate hydrolases"/>
    <property type="match status" value="1"/>
</dbReference>
<dbReference type="PANTHER" id="PTHR42794:SF2">
    <property type="entry name" value="ABC TRANSPORTER ATP-BINDING PROTEIN"/>
    <property type="match status" value="1"/>
</dbReference>
<keyword evidence="1" id="KW-0547">Nucleotide-binding</keyword>
<gene>
    <name evidence="4" type="ORF">GCM10009804_46930</name>
</gene>
<keyword evidence="5" id="KW-1185">Reference proteome</keyword>
<dbReference type="Proteomes" id="UP001501705">
    <property type="component" value="Unassembled WGS sequence"/>
</dbReference>
<organism evidence="4 5">
    <name type="scientific">Kribbella hippodromi</name>
    <dbReference type="NCBI Taxonomy" id="434347"/>
    <lineage>
        <taxon>Bacteria</taxon>
        <taxon>Bacillati</taxon>
        <taxon>Actinomycetota</taxon>
        <taxon>Actinomycetes</taxon>
        <taxon>Propionibacteriales</taxon>
        <taxon>Kribbellaceae</taxon>
        <taxon>Kribbella</taxon>
    </lineage>
</organism>
<dbReference type="PANTHER" id="PTHR42794">
    <property type="entry name" value="HEMIN IMPORT ATP-BINDING PROTEIN HMUV"/>
    <property type="match status" value="1"/>
</dbReference>
<keyword evidence="2 4" id="KW-0067">ATP-binding</keyword>
<feature type="domain" description="ABC transporter" evidence="3">
    <location>
        <begin position="3"/>
        <end position="235"/>
    </location>
</feature>
<evidence type="ECO:0000313" key="5">
    <source>
        <dbReference type="Proteomes" id="UP001501705"/>
    </source>
</evidence>
<dbReference type="InterPro" id="IPR017871">
    <property type="entry name" value="ABC_transporter-like_CS"/>
</dbReference>
<proteinExistence type="predicted"/>
<sequence>MKLVVRDVGLVLDGLPILAGVDLTVQPGEFVAIIGPNGAGKSTLLRAIYRALRPTTGTVLLGDDDVWRTPAKAIARRRAVVTQHQTMATDFTVDEMVAMGRTPHKSLLDRETRADRDIITQSLAKVNLTGAGKRLFSTLSGGERQRVLVARALAQQAPLIVLDEPTNHLDVRAQLELLHLVRGLGVTTVAALHDLDHAAAHADRVAVLQSGRLVAEGPPLEVLTVDLIKSVFEVQAHIGPHPLHGRPHIAVAPLPDRVPKDR</sequence>
<dbReference type="SMART" id="SM00382">
    <property type="entry name" value="AAA"/>
    <property type="match status" value="1"/>
</dbReference>